<dbReference type="EMBL" id="CP115668">
    <property type="protein sequence ID" value="WCC80421.1"/>
    <property type="molecule type" value="Genomic_DNA"/>
</dbReference>
<protein>
    <submittedName>
        <fullName evidence="7">Phosphoesterase</fullName>
    </submittedName>
</protein>
<dbReference type="Gene3D" id="3.40.720.10">
    <property type="entry name" value="Alkaline Phosphatase, subunit A"/>
    <property type="match status" value="1"/>
</dbReference>
<feature type="domain" description="YNCE-like beta-propeller" evidence="6">
    <location>
        <begin position="66"/>
        <end position="355"/>
    </location>
</feature>
<feature type="compositionally biased region" description="Polar residues" evidence="4">
    <location>
        <begin position="913"/>
        <end position="942"/>
    </location>
</feature>
<evidence type="ECO:0000313" key="7">
    <source>
        <dbReference type="EMBL" id="WCC80421.1"/>
    </source>
</evidence>
<evidence type="ECO:0000256" key="2">
    <source>
        <dbReference type="ARBA" id="ARBA00022801"/>
    </source>
</evidence>
<feature type="region of interest" description="Disordered" evidence="4">
    <location>
        <begin position="35"/>
        <end position="64"/>
    </location>
</feature>
<sequence>MSDDRHASRRLRRGLASAYVIFTALATTVTFTPAHAAPSDEKAGPTSESTGRTTVGQPLTPAGRLTTLGDLPLNEVLSPDGKYLVVSNNGQGTQSLQVIETASGKVIQTIPYKSPESLYMGLAFSPDGKHLFASAAGNHKIRTYHFDCGKLVETTAIQMPVISPKRKKVNLYPAGLAVTKDSKRLVVADQLADAVSVIDLATNKVQTTHIGHRPVWVTLSKDSTKAFVSSQGGSDVAEVDITKSQPLATHKIDVGFHPNKSVLTPDGKTLYVANGDADTISIVDVASHRQTATIPLNRDGSQLVGANPTGLTLSKDGKRLYVTNSGHNEVAVINTATRKVAGDIPTGWYPTQVVNHDGKLSIISAKGLGAGPNNGPGRPNPTDPNGPSEDQYSGSMIKGLLSTVDEPDAAALAKLTATVEKNNTAHDPARSSVVPNQIGTKSSKIKHVIYVVRENRTFDQELGSNGRGNADPSLNLFGEESAPNTRALARQFVTFDNFYADAEVSANGWNWVSQANSNPWSEEMWPSNYSGRGAPYPSEHNDPEARAKEHDAYFWEHLSSNNISFRNYGFFTQRDKDGKAHAADKEVLDPNTDHDYIGWSLACPDSANSFKPMAKNCGPQSRVDEWKSDFNEQVKNGRVPTVQFVRLGNDHTQATKVGAPTPQAYVADNDQAVGQLVEAVSNSPIWKDTAIFLTEDDAQNGPDHVDAHRTIGEVISPYTRTGGVDSTFYSTVSMLRTMEGILGIGPLTQFDAFSTPMSAAFTDKPDFTPYQAVRPTYDMTKVNGPDAPLASESGEQSTEKEDTIDEQVFNKAIWKAVKGADSTMPEPKHSVIQSGPPVYDDDDDDDEGEEVEPGDVDLDEVGTYTKDSEGFPVWAPDGDDERFDPAKGIDSCAAEPSPAPSQTPAPTPTPQPVGSTPTPQPVGSTPTAAVPSASNGGTSSTGHGLPHTGV</sequence>
<feature type="region of interest" description="Disordered" evidence="4">
    <location>
        <begin position="782"/>
        <end position="805"/>
    </location>
</feature>
<dbReference type="NCBIfam" id="TIGR02276">
    <property type="entry name" value="beta_rpt_yvtn"/>
    <property type="match status" value="2"/>
</dbReference>
<feature type="compositionally biased region" description="Pro residues" evidence="4">
    <location>
        <begin position="897"/>
        <end position="911"/>
    </location>
</feature>
<feature type="signal peptide" evidence="5">
    <location>
        <begin position="1"/>
        <end position="36"/>
    </location>
</feature>
<dbReference type="Pfam" id="PF04185">
    <property type="entry name" value="Phosphoesterase"/>
    <property type="match status" value="1"/>
</dbReference>
<dbReference type="PANTHER" id="PTHR47197">
    <property type="entry name" value="PROTEIN NIRF"/>
    <property type="match status" value="1"/>
</dbReference>
<evidence type="ECO:0000256" key="5">
    <source>
        <dbReference type="SAM" id="SignalP"/>
    </source>
</evidence>
<dbReference type="InterPro" id="IPR007312">
    <property type="entry name" value="Phosphoesterase"/>
</dbReference>
<name>A0ABY7QZG2_9ACTN</name>
<keyword evidence="3" id="KW-0843">Virulence</keyword>
<feature type="compositionally biased region" description="Acidic residues" evidence="4">
    <location>
        <begin position="839"/>
        <end position="860"/>
    </location>
</feature>
<dbReference type="InterPro" id="IPR015943">
    <property type="entry name" value="WD40/YVTN_repeat-like_dom_sf"/>
</dbReference>
<accession>A0ABY7QZG2</accession>
<dbReference type="Gene3D" id="2.130.10.10">
    <property type="entry name" value="YVTN repeat-like/Quinoprotein amine dehydrogenase"/>
    <property type="match status" value="3"/>
</dbReference>
<dbReference type="InterPro" id="IPR048433">
    <property type="entry name" value="YNCE-like_beta-prop"/>
</dbReference>
<dbReference type="InterPro" id="IPR011964">
    <property type="entry name" value="YVTN_b-propeller_repeat"/>
</dbReference>
<dbReference type="Pfam" id="PF21783">
    <property type="entry name" value="YNCE"/>
    <property type="match status" value="1"/>
</dbReference>
<dbReference type="InterPro" id="IPR051200">
    <property type="entry name" value="Host-pathogen_enzymatic-act"/>
</dbReference>
<dbReference type="RefSeq" id="WP_271418602.1">
    <property type="nucleotide sequence ID" value="NZ_CP115668.1"/>
</dbReference>
<keyword evidence="8" id="KW-1185">Reference proteome</keyword>
<reference evidence="7 8" key="1">
    <citation type="submission" date="2023-01" db="EMBL/GenBank/DDBJ databases">
        <authorList>
            <person name="Lee S.H."/>
            <person name="Jung H.S."/>
            <person name="Yun J.U."/>
        </authorList>
    </citation>
    <scope>NUCLEOTIDE SEQUENCE [LARGE SCALE GENOMIC DNA]</scope>
    <source>
        <strain evidence="7 8">CBA3108</strain>
    </source>
</reference>
<feature type="region of interest" description="Disordered" evidence="4">
    <location>
        <begin position="820"/>
        <end position="950"/>
    </location>
</feature>
<dbReference type="InterPro" id="IPR017850">
    <property type="entry name" value="Alkaline_phosphatase_core_sf"/>
</dbReference>
<feature type="chain" id="PRO_5046330096" evidence="5">
    <location>
        <begin position="37"/>
        <end position="950"/>
    </location>
</feature>
<feature type="compositionally biased region" description="Polar residues" evidence="4">
    <location>
        <begin position="46"/>
        <end position="57"/>
    </location>
</feature>
<proteinExistence type="predicted"/>
<evidence type="ECO:0000256" key="3">
    <source>
        <dbReference type="ARBA" id="ARBA00023026"/>
    </source>
</evidence>
<keyword evidence="1 5" id="KW-0732">Signal</keyword>
<evidence type="ECO:0000256" key="1">
    <source>
        <dbReference type="ARBA" id="ARBA00022729"/>
    </source>
</evidence>
<feature type="region of interest" description="Disordered" evidence="4">
    <location>
        <begin position="365"/>
        <end position="392"/>
    </location>
</feature>
<evidence type="ECO:0000256" key="4">
    <source>
        <dbReference type="SAM" id="MobiDB-lite"/>
    </source>
</evidence>
<evidence type="ECO:0000259" key="6">
    <source>
        <dbReference type="Pfam" id="PF21783"/>
    </source>
</evidence>
<dbReference type="Proteomes" id="UP001212097">
    <property type="component" value="Chromosome"/>
</dbReference>
<dbReference type="InterPro" id="IPR011045">
    <property type="entry name" value="N2O_reductase_N"/>
</dbReference>
<organism evidence="7 8">
    <name type="scientific">Cutibacterium equinum</name>
    <dbReference type="NCBI Taxonomy" id="3016342"/>
    <lineage>
        <taxon>Bacteria</taxon>
        <taxon>Bacillati</taxon>
        <taxon>Actinomycetota</taxon>
        <taxon>Actinomycetes</taxon>
        <taxon>Propionibacteriales</taxon>
        <taxon>Propionibacteriaceae</taxon>
        <taxon>Cutibacterium</taxon>
    </lineage>
</organism>
<gene>
    <name evidence="7" type="ORF">O6R08_02545</name>
</gene>
<dbReference type="PANTHER" id="PTHR47197:SF3">
    <property type="entry name" value="DIHYDRO-HEME D1 DEHYDROGENASE"/>
    <property type="match status" value="1"/>
</dbReference>
<dbReference type="SUPFAM" id="SSF53649">
    <property type="entry name" value="Alkaline phosphatase-like"/>
    <property type="match status" value="1"/>
</dbReference>
<reference evidence="7 8" key="2">
    <citation type="submission" date="2023-06" db="EMBL/GenBank/DDBJ databases">
        <title>The Gram-positive Non-spore-bearing Anaerobic Bacilli of Human Feces.</title>
        <authorList>
            <person name="Eggerth A.H."/>
        </authorList>
    </citation>
    <scope>NUCLEOTIDE SEQUENCE [LARGE SCALE GENOMIC DNA]</scope>
    <source>
        <strain evidence="7 8">CBA3108</strain>
    </source>
</reference>
<keyword evidence="2" id="KW-0378">Hydrolase</keyword>
<evidence type="ECO:0000313" key="8">
    <source>
        <dbReference type="Proteomes" id="UP001212097"/>
    </source>
</evidence>
<dbReference type="SUPFAM" id="SSF50974">
    <property type="entry name" value="Nitrous oxide reductase, N-terminal domain"/>
    <property type="match status" value="1"/>
</dbReference>